<feature type="region of interest" description="Disordered" evidence="1">
    <location>
        <begin position="245"/>
        <end position="278"/>
    </location>
</feature>
<proteinExistence type="predicted"/>
<evidence type="ECO:0000256" key="1">
    <source>
        <dbReference type="SAM" id="MobiDB-lite"/>
    </source>
</evidence>
<feature type="compositionally biased region" description="Pro residues" evidence="1">
    <location>
        <begin position="260"/>
        <end position="278"/>
    </location>
</feature>
<dbReference type="AlphaFoldDB" id="A0AAW1V338"/>
<dbReference type="EMBL" id="JARQZJ010000124">
    <property type="protein sequence ID" value="KAK9890096.1"/>
    <property type="molecule type" value="Genomic_DNA"/>
</dbReference>
<feature type="region of interest" description="Disordered" evidence="1">
    <location>
        <begin position="35"/>
        <end position="65"/>
    </location>
</feature>
<feature type="compositionally biased region" description="Polar residues" evidence="1">
    <location>
        <begin position="1007"/>
        <end position="1030"/>
    </location>
</feature>
<feature type="chain" id="PRO_5043407837" evidence="2">
    <location>
        <begin position="23"/>
        <end position="1030"/>
    </location>
</feature>
<sequence>MWIRQIFFAVLCVCCAVQKIDAVVNKASFEETASNNVENANNKEEKSETTDAVAEESKIEANRRDASVLSDSYGVPIQPGSLDSYRPASNLPLPVYGVPDHPSNNIAYPAPPPDIPPPLPGAFASSNNLDLPPAVYGTPNTGLRLPFDKYGPPFKNFRHPPSLPVKYGPPKLPKVFISKPFKPRVPHIPSKPLFIPKSPKPIYGPPKYHRKPKPSYGPPKFTYGPPGVYLGSGYFNNGPPKHLHGPPKYVISSPHNHYGPPDPVPHPPPPGVPAPPTPPEIKYDGWKPIPGLVSHPPSNNYEIPLPESHGNNDLLLNSDFTPPPIGQNQESHIIIESHSNVNNYGSSQISGVSDSYGAPLNAVTGSGKIVTSSVGSGDHSGDIKLGLSAVGVNAGQNDNLSVIKSIGYEILQQSNGQYYVNNNGGVQSSQITAFPTIESDAYIGTSGAVGEFHNEGFGGAISNSYTSGIHGGDSDLIFSGVFPNTYLPPVSGDIHLDSYSAPPSDSYSITGPYAAAHSYKTNGLSSGKFNTFNQFKKYPSYKPEGGLSNAATKGGLIPPSGQYGIPPSGQYGTPLIGFQSSQLNALDINPPRHPVVFREPVPHGVLQSLKGRGHHQKDAKGLVHNIHLAQYAQNHHDISSTYIPPPIPDVSKPVKEDFTHITSEQHLPSIHTHTTFRGDSFNHGDSYSTAFNQQGAQVGHLTSYQAPFNSLNNLYGAPSTSVGIHQDHHLQGSSIGLDASHSLESVDFIRNQAINPYGYAGVPHDCNAYKSQPLPSISYGVPSANAYTASLSSLTTNIGGGFQSSAVPVVYGVPDLQPSHSHVVSIDKSVNSIDANEKESIAKSLVPGAEVIPSQSIDFHSIPVQVPNTYAFHIQSSENTRSNENAISASNGQYLNDALLQSVLNAVEQTRGNEVQVNTGGAISANSGYGLQQTQDLDSQYSIRNEVFANSNSLNTTSNLPSEVAVQNKPLSLIDNNEIALYFNKNLGKNTKTSEDAMANEEEVINGQPNAQLQNADQNTEPKTNPTDTK</sequence>
<accession>A0AAW1V338</accession>
<evidence type="ECO:0000313" key="3">
    <source>
        <dbReference type="EMBL" id="KAK9890096.1"/>
    </source>
</evidence>
<feature type="compositionally biased region" description="Basic and acidic residues" evidence="1">
    <location>
        <begin position="41"/>
        <end position="65"/>
    </location>
</feature>
<protein>
    <submittedName>
        <fullName evidence="3">Uncharacterized protein</fullName>
    </submittedName>
</protein>
<evidence type="ECO:0000256" key="2">
    <source>
        <dbReference type="SAM" id="SignalP"/>
    </source>
</evidence>
<evidence type="ECO:0000313" key="4">
    <source>
        <dbReference type="Proteomes" id="UP001431783"/>
    </source>
</evidence>
<keyword evidence="4" id="KW-1185">Reference proteome</keyword>
<feature type="region of interest" description="Disordered" evidence="1">
    <location>
        <begin position="1006"/>
        <end position="1030"/>
    </location>
</feature>
<gene>
    <name evidence="3" type="ORF">WA026_008905</name>
</gene>
<organism evidence="3 4">
    <name type="scientific">Henosepilachna vigintioctopunctata</name>
    <dbReference type="NCBI Taxonomy" id="420089"/>
    <lineage>
        <taxon>Eukaryota</taxon>
        <taxon>Metazoa</taxon>
        <taxon>Ecdysozoa</taxon>
        <taxon>Arthropoda</taxon>
        <taxon>Hexapoda</taxon>
        <taxon>Insecta</taxon>
        <taxon>Pterygota</taxon>
        <taxon>Neoptera</taxon>
        <taxon>Endopterygota</taxon>
        <taxon>Coleoptera</taxon>
        <taxon>Polyphaga</taxon>
        <taxon>Cucujiformia</taxon>
        <taxon>Coccinelloidea</taxon>
        <taxon>Coccinellidae</taxon>
        <taxon>Epilachninae</taxon>
        <taxon>Epilachnini</taxon>
        <taxon>Henosepilachna</taxon>
    </lineage>
</organism>
<feature type="signal peptide" evidence="2">
    <location>
        <begin position="1"/>
        <end position="22"/>
    </location>
</feature>
<keyword evidence="2" id="KW-0732">Signal</keyword>
<comment type="caution">
    <text evidence="3">The sequence shown here is derived from an EMBL/GenBank/DDBJ whole genome shotgun (WGS) entry which is preliminary data.</text>
</comment>
<dbReference type="Proteomes" id="UP001431783">
    <property type="component" value="Unassembled WGS sequence"/>
</dbReference>
<name>A0AAW1V338_9CUCU</name>
<reference evidence="3 4" key="1">
    <citation type="submission" date="2023-03" db="EMBL/GenBank/DDBJ databases">
        <title>Genome insight into feeding habits of ladybird beetles.</title>
        <authorList>
            <person name="Li H.-S."/>
            <person name="Huang Y.-H."/>
            <person name="Pang H."/>
        </authorList>
    </citation>
    <scope>NUCLEOTIDE SEQUENCE [LARGE SCALE GENOMIC DNA]</scope>
    <source>
        <strain evidence="3">SYSU_2023b</strain>
        <tissue evidence="3">Whole body</tissue>
    </source>
</reference>